<evidence type="ECO:0000313" key="1">
    <source>
        <dbReference type="EMBL" id="URD92191.1"/>
    </source>
</evidence>
<protein>
    <submittedName>
        <fullName evidence="1">Uncharacterized protein</fullName>
    </submittedName>
</protein>
<organism evidence="1 2">
    <name type="scientific">Musa troglodytarum</name>
    <name type="common">fe'i banana</name>
    <dbReference type="NCBI Taxonomy" id="320322"/>
    <lineage>
        <taxon>Eukaryota</taxon>
        <taxon>Viridiplantae</taxon>
        <taxon>Streptophyta</taxon>
        <taxon>Embryophyta</taxon>
        <taxon>Tracheophyta</taxon>
        <taxon>Spermatophyta</taxon>
        <taxon>Magnoliopsida</taxon>
        <taxon>Liliopsida</taxon>
        <taxon>Zingiberales</taxon>
        <taxon>Musaceae</taxon>
        <taxon>Musa</taxon>
    </lineage>
</organism>
<sequence length="75" mass="8125">MAGACCMTLRSAPSALLGIQVKNLRDLGAASNRYFNVYRVFGPATLALMVDPPCSLHAACCSMRWLTKDYGGWPN</sequence>
<gene>
    <name evidence="1" type="ORF">MUK42_32864</name>
</gene>
<dbReference type="EMBL" id="CP097505">
    <property type="protein sequence ID" value="URD92191.1"/>
    <property type="molecule type" value="Genomic_DNA"/>
</dbReference>
<accession>A0A9E7JTQ7</accession>
<dbReference type="AlphaFoldDB" id="A0A9E7JTQ7"/>
<keyword evidence="2" id="KW-1185">Reference proteome</keyword>
<name>A0A9E7JTQ7_9LILI</name>
<reference evidence="1" key="1">
    <citation type="submission" date="2022-05" db="EMBL/GenBank/DDBJ databases">
        <title>The Musa troglodytarum L. genome provides insights into the mechanism of non-climacteric behaviour and enrichment of carotenoids.</title>
        <authorList>
            <person name="Wang J."/>
        </authorList>
    </citation>
    <scope>NUCLEOTIDE SEQUENCE</scope>
    <source>
        <tissue evidence="1">Leaf</tissue>
    </source>
</reference>
<dbReference type="Proteomes" id="UP001055439">
    <property type="component" value="Chromosome 3"/>
</dbReference>
<proteinExistence type="predicted"/>
<evidence type="ECO:0000313" key="2">
    <source>
        <dbReference type="Proteomes" id="UP001055439"/>
    </source>
</evidence>